<dbReference type="InParanoid" id="F4RLV9"/>
<evidence type="ECO:0000256" key="8">
    <source>
        <dbReference type="ARBA" id="ARBA00025737"/>
    </source>
</evidence>
<dbReference type="VEuPathDB" id="FungiDB:MELLADRAFT_43449"/>
<dbReference type="STRING" id="747676.F4RLV9"/>
<dbReference type="HOGENOM" id="CLU_015125_2_0_1"/>
<accession>F4RLV9</accession>
<comment type="similarity">
    <text evidence="8">Belongs to the DyP-type peroxidase family.</text>
</comment>
<dbReference type="eggNOG" id="ENOG502RUI2">
    <property type="taxonomic scope" value="Eukaryota"/>
</dbReference>
<sequence>MSSQTVFQSTPSSNSIVDANNVQGDVVIGLIKRVECFLFLTLKDDNESRLAFRRTLKDKLLPLITTTQQVLETQRKIDESKRQTKPGQPKKILPITQFNIAFSASGLKKLGVGDTEIPSDNAAFIATQKSDAVTNLGDPVDSKGQKLLTWSPDFLQHSIDAVILITAPDQESLCRKIDEIKTIVKDSISRQFSRTGNVRPGSEAGHEHFGFLDGISTPKIKGFNSTQADEQAGVVNPSVILVGHPDETNPSTTSPAWMKDGSFLAIRELQQLVPEFQKFCDETAKKNPIPGVTGEFIGARVVGRWKSGAPLTLAPIEDNSKLIGAQNFDYADELEQQRCPYAAHVRKTNPRKGFAGFEPETAVLPHLMVRNGIPYGPELTKEEIEEKQTKHNRGLLFVSYQSKIENGFQFVQKSWSNNVDFPIKNPAKVTPGFDLLIGQSGNGGPRTAQNITSNGMAGETDPNNVITAPTEFIKTLGGEYFFSPSIEAIRTKLGA</sequence>
<keyword evidence="12" id="KW-1185">Reference proteome</keyword>
<evidence type="ECO:0000256" key="6">
    <source>
        <dbReference type="ARBA" id="ARBA00023002"/>
    </source>
</evidence>
<evidence type="ECO:0000256" key="5">
    <source>
        <dbReference type="ARBA" id="ARBA00022729"/>
    </source>
</evidence>
<keyword evidence="5" id="KW-0732">Signal</keyword>
<dbReference type="PANTHER" id="PTHR30521">
    <property type="entry name" value="DEFERROCHELATASE/PEROXIDASE"/>
    <property type="match status" value="1"/>
</dbReference>
<dbReference type="InterPro" id="IPR006314">
    <property type="entry name" value="Dyp_peroxidase"/>
</dbReference>
<evidence type="ECO:0008006" key="13">
    <source>
        <dbReference type="Google" id="ProtNLM"/>
    </source>
</evidence>
<evidence type="ECO:0000256" key="3">
    <source>
        <dbReference type="ARBA" id="ARBA00022617"/>
    </source>
</evidence>
<dbReference type="GO" id="GO:0020037">
    <property type="term" value="F:heme binding"/>
    <property type="evidence" value="ECO:0007669"/>
    <property type="project" value="InterPro"/>
</dbReference>
<dbReference type="GO" id="GO:0004601">
    <property type="term" value="F:peroxidase activity"/>
    <property type="evidence" value="ECO:0007669"/>
    <property type="project" value="UniProtKB-KW"/>
</dbReference>
<evidence type="ECO:0000256" key="4">
    <source>
        <dbReference type="ARBA" id="ARBA00022723"/>
    </source>
</evidence>
<evidence type="ECO:0000256" key="7">
    <source>
        <dbReference type="ARBA" id="ARBA00023004"/>
    </source>
</evidence>
<dbReference type="GO" id="GO:0046872">
    <property type="term" value="F:metal ion binding"/>
    <property type="evidence" value="ECO:0007669"/>
    <property type="project" value="UniProtKB-KW"/>
</dbReference>
<dbReference type="RefSeq" id="XP_007410130.1">
    <property type="nucleotide sequence ID" value="XM_007410068.1"/>
</dbReference>
<comment type="cofactor">
    <cofactor evidence="1">
        <name>heme b</name>
        <dbReference type="ChEBI" id="CHEBI:60344"/>
    </cofactor>
</comment>
<keyword evidence="3" id="KW-0349">Heme</keyword>
<feature type="domain" description="DyP dimeric alpha+beta barrel" evidence="10">
    <location>
        <begin position="21"/>
        <end position="200"/>
    </location>
</feature>
<organism evidence="12">
    <name type="scientific">Melampsora larici-populina (strain 98AG31 / pathotype 3-4-7)</name>
    <name type="common">Poplar leaf rust fungus</name>
    <dbReference type="NCBI Taxonomy" id="747676"/>
    <lineage>
        <taxon>Eukaryota</taxon>
        <taxon>Fungi</taxon>
        <taxon>Dikarya</taxon>
        <taxon>Basidiomycota</taxon>
        <taxon>Pucciniomycotina</taxon>
        <taxon>Pucciniomycetes</taxon>
        <taxon>Pucciniales</taxon>
        <taxon>Melampsoraceae</taxon>
        <taxon>Melampsora</taxon>
    </lineage>
</organism>
<dbReference type="AlphaFoldDB" id="F4RLV9"/>
<dbReference type="NCBIfam" id="TIGR01413">
    <property type="entry name" value="Dyp_perox_fam"/>
    <property type="match status" value="1"/>
</dbReference>
<evidence type="ECO:0000256" key="2">
    <source>
        <dbReference type="ARBA" id="ARBA00022559"/>
    </source>
</evidence>
<keyword evidence="6" id="KW-0560">Oxidoreductase</keyword>
<evidence type="ECO:0000259" key="10">
    <source>
        <dbReference type="Pfam" id="PF21105"/>
    </source>
</evidence>
<dbReference type="PANTHER" id="PTHR30521:SF4">
    <property type="entry name" value="DEFERROCHELATASE"/>
    <property type="match status" value="1"/>
</dbReference>
<dbReference type="GO" id="GO:0005829">
    <property type="term" value="C:cytosol"/>
    <property type="evidence" value="ECO:0007669"/>
    <property type="project" value="TreeGrafter"/>
</dbReference>
<proteinExistence type="inferred from homology"/>
<feature type="domain" description="Dyp-type peroxidase C-terminal" evidence="9">
    <location>
        <begin position="315"/>
        <end position="415"/>
    </location>
</feature>
<evidence type="ECO:0000256" key="1">
    <source>
        <dbReference type="ARBA" id="ARBA00001970"/>
    </source>
</evidence>
<evidence type="ECO:0000313" key="12">
    <source>
        <dbReference type="Proteomes" id="UP000001072"/>
    </source>
</evidence>
<evidence type="ECO:0000313" key="11">
    <source>
        <dbReference type="EMBL" id="EGG06690.1"/>
    </source>
</evidence>
<name>F4RLV9_MELLP</name>
<dbReference type="Pfam" id="PF21105">
    <property type="entry name" value="DyP_N"/>
    <property type="match status" value="1"/>
</dbReference>
<keyword evidence="4" id="KW-0479">Metal-binding</keyword>
<dbReference type="Proteomes" id="UP000001072">
    <property type="component" value="Unassembled WGS sequence"/>
</dbReference>
<dbReference type="KEGG" id="mlr:MELLADRAFT_43449"/>
<protein>
    <recommendedName>
        <fullName evidence="13">Dyp-type peroxidase</fullName>
    </recommendedName>
</protein>
<reference evidence="12" key="1">
    <citation type="journal article" date="2011" name="Proc. Natl. Acad. Sci. U.S.A.">
        <title>Obligate biotrophy features unraveled by the genomic analysis of rust fungi.</title>
        <authorList>
            <person name="Duplessis S."/>
            <person name="Cuomo C.A."/>
            <person name="Lin Y.-C."/>
            <person name="Aerts A."/>
            <person name="Tisserant E."/>
            <person name="Veneault-Fourrey C."/>
            <person name="Joly D.L."/>
            <person name="Hacquard S."/>
            <person name="Amselem J."/>
            <person name="Cantarel B.L."/>
            <person name="Chiu R."/>
            <person name="Coutinho P.M."/>
            <person name="Feau N."/>
            <person name="Field M."/>
            <person name="Frey P."/>
            <person name="Gelhaye E."/>
            <person name="Goldberg J."/>
            <person name="Grabherr M.G."/>
            <person name="Kodira C.D."/>
            <person name="Kohler A."/>
            <person name="Kuees U."/>
            <person name="Lindquist E.A."/>
            <person name="Lucas S.M."/>
            <person name="Mago R."/>
            <person name="Mauceli E."/>
            <person name="Morin E."/>
            <person name="Murat C."/>
            <person name="Pangilinan J.L."/>
            <person name="Park R."/>
            <person name="Pearson M."/>
            <person name="Quesneville H."/>
            <person name="Rouhier N."/>
            <person name="Sakthikumar S."/>
            <person name="Salamov A.A."/>
            <person name="Schmutz J."/>
            <person name="Selles B."/>
            <person name="Shapiro H."/>
            <person name="Tanguay P."/>
            <person name="Tuskan G.A."/>
            <person name="Henrissat B."/>
            <person name="Van de Peer Y."/>
            <person name="Rouze P."/>
            <person name="Ellis J.G."/>
            <person name="Dodds P.N."/>
            <person name="Schein J.E."/>
            <person name="Zhong S."/>
            <person name="Hamelin R.C."/>
            <person name="Grigoriev I.V."/>
            <person name="Szabo L.J."/>
            <person name="Martin F."/>
        </authorList>
    </citation>
    <scope>NUCLEOTIDE SEQUENCE [LARGE SCALE GENOMIC DNA]</scope>
    <source>
        <strain evidence="12">98AG31 / pathotype 3-4-7</strain>
    </source>
</reference>
<dbReference type="OrthoDB" id="3207336at2759"/>
<dbReference type="Pfam" id="PF20628">
    <property type="entry name" value="Dyp_perox_C"/>
    <property type="match status" value="1"/>
</dbReference>
<dbReference type="GeneID" id="18928113"/>
<keyword evidence="7" id="KW-0408">Iron</keyword>
<evidence type="ECO:0000259" key="9">
    <source>
        <dbReference type="Pfam" id="PF20628"/>
    </source>
</evidence>
<keyword evidence="2" id="KW-0575">Peroxidase</keyword>
<dbReference type="SUPFAM" id="SSF54909">
    <property type="entry name" value="Dimeric alpha+beta barrel"/>
    <property type="match status" value="1"/>
</dbReference>
<dbReference type="InterPro" id="IPR048328">
    <property type="entry name" value="Dyp_perox_C"/>
</dbReference>
<dbReference type="InterPro" id="IPR049509">
    <property type="entry name" value="DyP_N"/>
</dbReference>
<dbReference type="InterPro" id="IPR011008">
    <property type="entry name" value="Dimeric_a/b-barrel"/>
</dbReference>
<dbReference type="PROSITE" id="PS51404">
    <property type="entry name" value="DYP_PEROXIDASE"/>
    <property type="match status" value="1"/>
</dbReference>
<dbReference type="EMBL" id="GL883107">
    <property type="protein sequence ID" value="EGG06690.1"/>
    <property type="molecule type" value="Genomic_DNA"/>
</dbReference>
<gene>
    <name evidence="11" type="ORF">MELLADRAFT_43449</name>
</gene>